<comment type="similarity">
    <text evidence="2 8">Belongs to the Wnt family.</text>
</comment>
<reference evidence="10 11" key="1">
    <citation type="submission" date="2023-03" db="EMBL/GenBank/DDBJ databases">
        <title>High-quality genome of Scylla paramamosain provides insights in environmental adaptation.</title>
        <authorList>
            <person name="Zhang L."/>
        </authorList>
    </citation>
    <scope>NUCLEOTIDE SEQUENCE [LARGE SCALE GENOMIC DNA]</scope>
    <source>
        <strain evidence="10">LZ_2023a</strain>
        <tissue evidence="10">Muscle</tissue>
    </source>
</reference>
<dbReference type="GO" id="GO:0005125">
    <property type="term" value="F:cytokine activity"/>
    <property type="evidence" value="ECO:0007669"/>
    <property type="project" value="TreeGrafter"/>
</dbReference>
<keyword evidence="11" id="KW-1185">Reference proteome</keyword>
<evidence type="ECO:0000256" key="7">
    <source>
        <dbReference type="ARBA" id="ARBA00023157"/>
    </source>
</evidence>
<protein>
    <recommendedName>
        <fullName evidence="8">Protein Wnt</fullName>
    </recommendedName>
</protein>
<evidence type="ECO:0000313" key="11">
    <source>
        <dbReference type="Proteomes" id="UP001487740"/>
    </source>
</evidence>
<feature type="region of interest" description="Disordered" evidence="9">
    <location>
        <begin position="173"/>
        <end position="210"/>
    </location>
</feature>
<dbReference type="PRINTS" id="PR01349">
    <property type="entry name" value="WNTPROTEIN"/>
</dbReference>
<dbReference type="SMART" id="SM00097">
    <property type="entry name" value="WNT1"/>
    <property type="match status" value="1"/>
</dbReference>
<dbReference type="InterPro" id="IPR005817">
    <property type="entry name" value="Wnt"/>
</dbReference>
<dbReference type="EMBL" id="JARAKH010000048">
    <property type="protein sequence ID" value="KAK8376689.1"/>
    <property type="molecule type" value="Genomic_DNA"/>
</dbReference>
<dbReference type="PANTHER" id="PTHR12027:SF102">
    <property type="entry name" value="PROTEIN WNT"/>
    <property type="match status" value="1"/>
</dbReference>
<evidence type="ECO:0000256" key="6">
    <source>
        <dbReference type="ARBA" id="ARBA00022687"/>
    </source>
</evidence>
<keyword evidence="7" id="KW-1015">Disulfide bond</keyword>
<dbReference type="GO" id="GO:0005109">
    <property type="term" value="F:frizzled binding"/>
    <property type="evidence" value="ECO:0007669"/>
    <property type="project" value="TreeGrafter"/>
</dbReference>
<dbReference type="GO" id="GO:0030182">
    <property type="term" value="P:neuron differentiation"/>
    <property type="evidence" value="ECO:0007669"/>
    <property type="project" value="TreeGrafter"/>
</dbReference>
<evidence type="ECO:0000256" key="3">
    <source>
        <dbReference type="ARBA" id="ARBA00022473"/>
    </source>
</evidence>
<feature type="compositionally biased region" description="Polar residues" evidence="9">
    <location>
        <begin position="179"/>
        <end position="191"/>
    </location>
</feature>
<proteinExistence type="inferred from homology"/>
<keyword evidence="3 8" id="KW-0217">Developmental protein</keyword>
<sequence length="210" mass="23155">MTTTNGAADWSIFTYLKQIKRSLHRGGHERWGHSRSCRNARRVYGFTRGQTRTCRGQVEVMPHVAHAAATTVNVCQRIFHTRRWNCSSLLNAPALTPDLTEGTREQAVVHALSSAAVTWAVARACSLGTLVLCGCGRVPQEPPNGHFKWGGCGDNVRFGAAFAKHFIDAKDGVRRKMSRGNTGQRLSTAGQKKTETGHGRLRQNRYGTPE</sequence>
<evidence type="ECO:0000256" key="4">
    <source>
        <dbReference type="ARBA" id="ARBA00022525"/>
    </source>
</evidence>
<dbReference type="AlphaFoldDB" id="A0AAW0SP47"/>
<evidence type="ECO:0000256" key="9">
    <source>
        <dbReference type="SAM" id="MobiDB-lite"/>
    </source>
</evidence>
<evidence type="ECO:0000256" key="5">
    <source>
        <dbReference type="ARBA" id="ARBA00022530"/>
    </source>
</evidence>
<evidence type="ECO:0000313" key="10">
    <source>
        <dbReference type="EMBL" id="KAK8376689.1"/>
    </source>
</evidence>
<comment type="caution">
    <text evidence="10">The sequence shown here is derived from an EMBL/GenBank/DDBJ whole genome shotgun (WGS) entry which is preliminary data.</text>
</comment>
<comment type="function">
    <text evidence="8">Ligand for members of the frizzled family of seven transmembrane receptors.</text>
</comment>
<name>A0AAW0SP47_SCYPA</name>
<gene>
    <name evidence="10" type="ORF">O3P69_009950</name>
</gene>
<keyword evidence="6 8" id="KW-0879">Wnt signaling pathway</keyword>
<dbReference type="GO" id="GO:0005615">
    <property type="term" value="C:extracellular space"/>
    <property type="evidence" value="ECO:0007669"/>
    <property type="project" value="TreeGrafter"/>
</dbReference>
<dbReference type="GO" id="GO:0045165">
    <property type="term" value="P:cell fate commitment"/>
    <property type="evidence" value="ECO:0007669"/>
    <property type="project" value="TreeGrafter"/>
</dbReference>
<dbReference type="PANTHER" id="PTHR12027">
    <property type="entry name" value="WNT RELATED"/>
    <property type="match status" value="1"/>
</dbReference>
<evidence type="ECO:0000256" key="1">
    <source>
        <dbReference type="ARBA" id="ARBA00004498"/>
    </source>
</evidence>
<accession>A0AAW0SP47</accession>
<dbReference type="Pfam" id="PF00110">
    <property type="entry name" value="wnt"/>
    <property type="match status" value="1"/>
</dbReference>
<dbReference type="Proteomes" id="UP001487740">
    <property type="component" value="Unassembled WGS sequence"/>
</dbReference>
<organism evidence="10 11">
    <name type="scientific">Scylla paramamosain</name>
    <name type="common">Mud crab</name>
    <dbReference type="NCBI Taxonomy" id="85552"/>
    <lineage>
        <taxon>Eukaryota</taxon>
        <taxon>Metazoa</taxon>
        <taxon>Ecdysozoa</taxon>
        <taxon>Arthropoda</taxon>
        <taxon>Crustacea</taxon>
        <taxon>Multicrustacea</taxon>
        <taxon>Malacostraca</taxon>
        <taxon>Eumalacostraca</taxon>
        <taxon>Eucarida</taxon>
        <taxon>Decapoda</taxon>
        <taxon>Pleocyemata</taxon>
        <taxon>Brachyura</taxon>
        <taxon>Eubrachyura</taxon>
        <taxon>Portunoidea</taxon>
        <taxon>Portunidae</taxon>
        <taxon>Portuninae</taxon>
        <taxon>Scylla</taxon>
    </lineage>
</organism>
<dbReference type="GO" id="GO:0060070">
    <property type="term" value="P:canonical Wnt signaling pathway"/>
    <property type="evidence" value="ECO:0007669"/>
    <property type="project" value="TreeGrafter"/>
</dbReference>
<keyword evidence="5" id="KW-0272">Extracellular matrix</keyword>
<evidence type="ECO:0000256" key="2">
    <source>
        <dbReference type="ARBA" id="ARBA00005683"/>
    </source>
</evidence>
<evidence type="ECO:0000256" key="8">
    <source>
        <dbReference type="RuleBase" id="RU003500"/>
    </source>
</evidence>
<comment type="subcellular location">
    <subcellularLocation>
        <location evidence="1 8">Secreted</location>
        <location evidence="1 8">Extracellular space</location>
        <location evidence="1 8">Extracellular matrix</location>
    </subcellularLocation>
</comment>
<keyword evidence="4" id="KW-0964">Secreted</keyword>